<name>A0A1G1Z3R4_9BACT</name>
<dbReference type="AlphaFoldDB" id="A0A1G1Z3R4"/>
<keyword evidence="1" id="KW-0472">Membrane</keyword>
<organism evidence="2 3">
    <name type="scientific">Candidatus Colwellbacteria bacterium RIFCSPLOWO2_01_FULL_48_10</name>
    <dbReference type="NCBI Taxonomy" id="1797690"/>
    <lineage>
        <taxon>Bacteria</taxon>
        <taxon>Candidatus Colwelliibacteriota</taxon>
    </lineage>
</organism>
<dbReference type="Proteomes" id="UP000178744">
    <property type="component" value="Unassembled WGS sequence"/>
</dbReference>
<feature type="transmembrane region" description="Helical" evidence="1">
    <location>
        <begin position="18"/>
        <end position="35"/>
    </location>
</feature>
<evidence type="ECO:0000256" key="1">
    <source>
        <dbReference type="SAM" id="Phobius"/>
    </source>
</evidence>
<comment type="caution">
    <text evidence="2">The sequence shown here is derived from an EMBL/GenBank/DDBJ whole genome shotgun (WGS) entry which is preliminary data.</text>
</comment>
<keyword evidence="1" id="KW-0812">Transmembrane</keyword>
<keyword evidence="1" id="KW-1133">Transmembrane helix</keyword>
<evidence type="ECO:0000313" key="3">
    <source>
        <dbReference type="Proteomes" id="UP000178744"/>
    </source>
</evidence>
<reference evidence="2 3" key="1">
    <citation type="journal article" date="2016" name="Nat. Commun.">
        <title>Thousands of microbial genomes shed light on interconnected biogeochemical processes in an aquifer system.</title>
        <authorList>
            <person name="Anantharaman K."/>
            <person name="Brown C.T."/>
            <person name="Hug L.A."/>
            <person name="Sharon I."/>
            <person name="Castelle C.J."/>
            <person name="Probst A.J."/>
            <person name="Thomas B.C."/>
            <person name="Singh A."/>
            <person name="Wilkins M.J."/>
            <person name="Karaoz U."/>
            <person name="Brodie E.L."/>
            <person name="Williams K.H."/>
            <person name="Hubbard S.S."/>
            <person name="Banfield J.F."/>
        </authorList>
    </citation>
    <scope>NUCLEOTIDE SEQUENCE [LARGE SCALE GENOMIC DNA]</scope>
</reference>
<sequence>MVGLFVQVLVINKQMKKIIFLVIASMVLLGAFYLWERDANTVAGQLDVPINVITLDTVFI</sequence>
<dbReference type="EMBL" id="MHIY01000029">
    <property type="protein sequence ID" value="OGY59243.1"/>
    <property type="molecule type" value="Genomic_DNA"/>
</dbReference>
<proteinExistence type="predicted"/>
<evidence type="ECO:0000313" key="2">
    <source>
        <dbReference type="EMBL" id="OGY59243.1"/>
    </source>
</evidence>
<gene>
    <name evidence="2" type="ORF">A3B23_02780</name>
</gene>
<accession>A0A1G1Z3R4</accession>
<protein>
    <submittedName>
        <fullName evidence="2">Uncharacterized protein</fullName>
    </submittedName>
</protein>